<feature type="region of interest" description="Disordered" evidence="1">
    <location>
        <begin position="144"/>
        <end position="163"/>
    </location>
</feature>
<feature type="region of interest" description="Disordered" evidence="1">
    <location>
        <begin position="55"/>
        <end position="134"/>
    </location>
</feature>
<feature type="compositionally biased region" description="Low complexity" evidence="1">
    <location>
        <begin position="531"/>
        <end position="542"/>
    </location>
</feature>
<feature type="compositionally biased region" description="Basic and acidic residues" evidence="1">
    <location>
        <begin position="80"/>
        <end position="102"/>
    </location>
</feature>
<feature type="region of interest" description="Disordered" evidence="1">
    <location>
        <begin position="313"/>
        <end position="338"/>
    </location>
</feature>
<dbReference type="STRING" id="933084.A0A067QD33"/>
<protein>
    <submittedName>
        <fullName evidence="2">Uncharacterized protein</fullName>
    </submittedName>
</protein>
<dbReference type="EMBL" id="KL197709">
    <property type="protein sequence ID" value="KDQ64879.1"/>
    <property type="molecule type" value="Genomic_DNA"/>
</dbReference>
<feature type="region of interest" description="Disordered" evidence="1">
    <location>
        <begin position="362"/>
        <end position="574"/>
    </location>
</feature>
<keyword evidence="3" id="KW-1185">Reference proteome</keyword>
<organism evidence="2 3">
    <name type="scientific">Jaapia argillacea MUCL 33604</name>
    <dbReference type="NCBI Taxonomy" id="933084"/>
    <lineage>
        <taxon>Eukaryota</taxon>
        <taxon>Fungi</taxon>
        <taxon>Dikarya</taxon>
        <taxon>Basidiomycota</taxon>
        <taxon>Agaricomycotina</taxon>
        <taxon>Agaricomycetes</taxon>
        <taxon>Agaricomycetidae</taxon>
        <taxon>Jaapiales</taxon>
        <taxon>Jaapiaceae</taxon>
        <taxon>Jaapia</taxon>
    </lineage>
</organism>
<feature type="compositionally biased region" description="Low complexity" evidence="1">
    <location>
        <begin position="198"/>
        <end position="214"/>
    </location>
</feature>
<accession>A0A067QD33</accession>
<feature type="compositionally biased region" description="Polar residues" evidence="1">
    <location>
        <begin position="62"/>
        <end position="71"/>
    </location>
</feature>
<feature type="region of interest" description="Disordered" evidence="1">
    <location>
        <begin position="197"/>
        <end position="291"/>
    </location>
</feature>
<feature type="compositionally biased region" description="Low complexity" evidence="1">
    <location>
        <begin position="144"/>
        <end position="159"/>
    </location>
</feature>
<feature type="compositionally biased region" description="Pro residues" evidence="1">
    <location>
        <begin position="396"/>
        <end position="411"/>
    </location>
</feature>
<sequence length="574" mass="62048">MPLLSPPWKKKKSGPPSTCSADDEMDFDNCIMPSGGPTFLDDYVLEDVFASNAALGRRRSASVPQSSTARSSAVLPSDISYERAQSRGPVDESEKFEQRDIVPSHILTRRRSRSFEKPRVAPRPPANQIRGLASAAASRSAVSLIPPSLGSGPSSYSLSSHDRDDYDFDDESYFMRAMLGDDGSSSELDVDAVTPTFSSSQWSLASSSSPITPTSQPPVSPTKSLPPVPRSATRQPSHWASDPSTPYESSHGPTKLARPADRRPTERGPNPRKHLPWRSFGKEYDDDEDFLDMGDGDSSLLTKMQESRVKRQARLFSKDSPPRLDFVPTTLSPIRPDVHVIGSPESPLFDPTDFILPYLSSRSSESVDVVPAPIPPTDDDHTPNTSTSLFPLSMFPSPPPLSSFPVPPSLPPKIARNTPSPIPPSRPTIPKSLPSTPAKSNTRPSTPSRSNPPPSTPSRPNPPLSRSTMATTTPSRSALPATYPPRPRRPSTAPVRSELPEISMVSRLTTLGFGRPSLERRPSNNNRAHRASTSTASSSGGSDIPRVSNDNRKIPSKALALLGRDPGAPWGIAV</sequence>
<dbReference type="InParanoid" id="A0A067QD33"/>
<feature type="region of interest" description="Disordered" evidence="1">
    <location>
        <begin position="1"/>
        <end position="23"/>
    </location>
</feature>
<dbReference type="AlphaFoldDB" id="A0A067QD33"/>
<dbReference type="Proteomes" id="UP000027265">
    <property type="component" value="Unassembled WGS sequence"/>
</dbReference>
<feature type="compositionally biased region" description="Low complexity" evidence="1">
    <location>
        <begin position="440"/>
        <end position="449"/>
    </location>
</feature>
<feature type="compositionally biased region" description="Pro residues" evidence="1">
    <location>
        <begin position="215"/>
        <end position="229"/>
    </location>
</feature>
<evidence type="ECO:0000313" key="3">
    <source>
        <dbReference type="Proteomes" id="UP000027265"/>
    </source>
</evidence>
<reference evidence="3" key="1">
    <citation type="journal article" date="2014" name="Proc. Natl. Acad. Sci. U.S.A.">
        <title>Extensive sampling of basidiomycete genomes demonstrates inadequacy of the white-rot/brown-rot paradigm for wood decay fungi.</title>
        <authorList>
            <person name="Riley R."/>
            <person name="Salamov A.A."/>
            <person name="Brown D.W."/>
            <person name="Nagy L.G."/>
            <person name="Floudas D."/>
            <person name="Held B.W."/>
            <person name="Levasseur A."/>
            <person name="Lombard V."/>
            <person name="Morin E."/>
            <person name="Otillar R."/>
            <person name="Lindquist E.A."/>
            <person name="Sun H."/>
            <person name="LaButti K.M."/>
            <person name="Schmutz J."/>
            <person name="Jabbour D."/>
            <person name="Luo H."/>
            <person name="Baker S.E."/>
            <person name="Pisabarro A.G."/>
            <person name="Walton J.D."/>
            <person name="Blanchette R.A."/>
            <person name="Henrissat B."/>
            <person name="Martin F."/>
            <person name="Cullen D."/>
            <person name="Hibbett D.S."/>
            <person name="Grigoriev I.V."/>
        </authorList>
    </citation>
    <scope>NUCLEOTIDE SEQUENCE [LARGE SCALE GENOMIC DNA]</scope>
    <source>
        <strain evidence="3">MUCL 33604</strain>
    </source>
</reference>
<evidence type="ECO:0000313" key="2">
    <source>
        <dbReference type="EMBL" id="KDQ64879.1"/>
    </source>
</evidence>
<evidence type="ECO:0000256" key="1">
    <source>
        <dbReference type="SAM" id="MobiDB-lite"/>
    </source>
</evidence>
<dbReference type="HOGENOM" id="CLU_474915_0_0_1"/>
<name>A0A067QD33_9AGAM</name>
<feature type="compositionally biased region" description="Polar residues" evidence="1">
    <location>
        <begin position="232"/>
        <end position="252"/>
    </location>
</feature>
<gene>
    <name evidence="2" type="ORF">JAAARDRAFT_52806</name>
</gene>
<feature type="compositionally biased region" description="Pro residues" evidence="1">
    <location>
        <begin position="450"/>
        <end position="463"/>
    </location>
</feature>
<proteinExistence type="predicted"/>